<dbReference type="HOGENOM" id="CLU_018982_2_0_1"/>
<gene>
    <name evidence="8" type="ORF">UREG_01177</name>
</gene>
<dbReference type="InterPro" id="IPR014752">
    <property type="entry name" value="Arrestin-like_C"/>
</dbReference>
<keyword evidence="9" id="KW-1185">Reference proteome</keyword>
<feature type="region of interest" description="Disordered" evidence="6">
    <location>
        <begin position="425"/>
        <end position="446"/>
    </location>
</feature>
<dbReference type="GO" id="GO:0005829">
    <property type="term" value="C:cytosol"/>
    <property type="evidence" value="ECO:0007669"/>
    <property type="project" value="TreeGrafter"/>
</dbReference>
<evidence type="ECO:0000256" key="5">
    <source>
        <dbReference type="ARBA" id="ARBA00079835"/>
    </source>
</evidence>
<dbReference type="GeneID" id="8439861"/>
<dbReference type="PANTHER" id="PTHR11188:SF17">
    <property type="entry name" value="FI21816P1"/>
    <property type="match status" value="1"/>
</dbReference>
<dbReference type="Proteomes" id="UP000002058">
    <property type="component" value="Unassembled WGS sequence"/>
</dbReference>
<evidence type="ECO:0000256" key="3">
    <source>
        <dbReference type="ARBA" id="ARBA00038766"/>
    </source>
</evidence>
<dbReference type="AlphaFoldDB" id="C4JGI6"/>
<evidence type="ECO:0000313" key="9">
    <source>
        <dbReference type="Proteomes" id="UP000002058"/>
    </source>
</evidence>
<dbReference type="GO" id="GO:0031625">
    <property type="term" value="F:ubiquitin protein ligase binding"/>
    <property type="evidence" value="ECO:0007669"/>
    <property type="project" value="TreeGrafter"/>
</dbReference>
<dbReference type="SMART" id="SM01017">
    <property type="entry name" value="Arrestin_C"/>
    <property type="match status" value="1"/>
</dbReference>
<evidence type="ECO:0000256" key="2">
    <source>
        <dbReference type="ARBA" id="ARBA00022786"/>
    </source>
</evidence>
<evidence type="ECO:0000313" key="8">
    <source>
        <dbReference type="EMBL" id="EEP76328.1"/>
    </source>
</evidence>
<sequence>MALSFFSHTNPAKHFDIRLDDDYIIFRGSPDEAASAHLKGTLVLCLSEPLTIKYLRLQLVGVCRIGWTVVSGPLSGARKQGKEEVVFEKTWKFRDAGKGKTEILSPDNYEFPFDVILPGSLPESVEGLPDSWVTYRLKAEIGRKYAKDISTRKPLRIIRALDPNTVETINVTSIENVWPDKLEYSFTVPNKAIIFGTHIAVNFRMVPLLKGLALGTISTQLVESLEMTMPADESVPRNSKSSRVIFSHSFEVDNEGDLQILDDEAEGYKFSKTWDLPRTLRKCLQDAETKRIKVKHKLKFKVHLQNPDGHTSELRATLPVFIIISPNFRIDENNNVVGQNPHSASIDHYLNQQAPPMYGDHRFDALYSDLDPNGYFTPNIYSGMTSPFGSQSRNMSAENLAVLPGFQVGDICADTLHSRLADLRTRGSGATSPSPEVLEGPGDELQRRSFYNADQLPSIMSELDLAVSDGSGRSSEEGQFPSGSATPAPRVYEIEDLCRVPSYSTALRSSARTHYDGTLPNYQAATASGRPPPRPPQSTHSRRASRLFGILDTPIRPHFSLHHRSNNDLSTDTERQVRIMQARSRE</sequence>
<dbReference type="OMA" id="GMATPFH"/>
<proteinExistence type="inferred from homology"/>
<dbReference type="KEGG" id="ure:UREG_01177"/>
<comment type="function">
    <text evidence="4">Component of the regulatory network controlling carbon source utilization through ubiquitination and deubiquitination involving creA, creB, creC, creD and acrB. May be involved in signaling by recognizing appropriately phosphorylated substrates via its arrestin domains and then recruit a HECT-type ubiquitin ligase such as hulA, leading to ubiquitination of the substrate, providing a link between ubiquitination and phosphorylation in protein regulation and stability.</text>
</comment>
<feature type="region of interest" description="Disordered" evidence="6">
    <location>
        <begin position="468"/>
        <end position="488"/>
    </location>
</feature>
<dbReference type="InterPro" id="IPR050357">
    <property type="entry name" value="Arrestin_domain-protein"/>
</dbReference>
<dbReference type="STRING" id="336963.C4JGI6"/>
<evidence type="ECO:0000256" key="4">
    <source>
        <dbReference type="ARBA" id="ARBA00056218"/>
    </source>
</evidence>
<dbReference type="VEuPathDB" id="FungiDB:UREG_01177"/>
<feature type="domain" description="Arrestin C-terminal-like" evidence="7">
    <location>
        <begin position="178"/>
        <end position="327"/>
    </location>
</feature>
<dbReference type="eggNOG" id="KOG3780">
    <property type="taxonomic scope" value="Eukaryota"/>
</dbReference>
<feature type="region of interest" description="Disordered" evidence="6">
    <location>
        <begin position="514"/>
        <end position="542"/>
    </location>
</feature>
<dbReference type="GO" id="GO:0030674">
    <property type="term" value="F:protein-macromolecule adaptor activity"/>
    <property type="evidence" value="ECO:0007669"/>
    <property type="project" value="TreeGrafter"/>
</dbReference>
<name>C4JGI6_UNCRE</name>
<dbReference type="GO" id="GO:0005886">
    <property type="term" value="C:plasma membrane"/>
    <property type="evidence" value="ECO:0007669"/>
    <property type="project" value="TreeGrafter"/>
</dbReference>
<accession>C4JGI6</accession>
<dbReference type="RefSeq" id="XP_002541661.1">
    <property type="nucleotide sequence ID" value="XM_002541615.1"/>
</dbReference>
<dbReference type="InterPro" id="IPR011021">
    <property type="entry name" value="Arrestin-like_N"/>
</dbReference>
<comment type="subunit">
    <text evidence="3">Interacts with hulA.</text>
</comment>
<dbReference type="PANTHER" id="PTHR11188">
    <property type="entry name" value="ARRESTIN DOMAIN CONTAINING PROTEIN"/>
    <property type="match status" value="1"/>
</dbReference>
<dbReference type="OrthoDB" id="2333384at2759"/>
<dbReference type="GO" id="GO:0070086">
    <property type="term" value="P:ubiquitin-dependent endocytosis"/>
    <property type="evidence" value="ECO:0007669"/>
    <property type="project" value="TreeGrafter"/>
</dbReference>
<reference evidence="9" key="1">
    <citation type="journal article" date="2009" name="Genome Res.">
        <title>Comparative genomic analyses of the human fungal pathogens Coccidioides and their relatives.</title>
        <authorList>
            <person name="Sharpton T.J."/>
            <person name="Stajich J.E."/>
            <person name="Rounsley S.D."/>
            <person name="Gardner M.J."/>
            <person name="Wortman J.R."/>
            <person name="Jordar V.S."/>
            <person name="Maiti R."/>
            <person name="Kodira C.D."/>
            <person name="Neafsey D.E."/>
            <person name="Zeng Q."/>
            <person name="Hung C.-Y."/>
            <person name="McMahan C."/>
            <person name="Muszewska A."/>
            <person name="Grynberg M."/>
            <person name="Mandel M.A."/>
            <person name="Kellner E.M."/>
            <person name="Barker B.M."/>
            <person name="Galgiani J.N."/>
            <person name="Orbach M.J."/>
            <person name="Kirkland T.N."/>
            <person name="Cole G.T."/>
            <person name="Henn M.R."/>
            <person name="Birren B.W."/>
            <person name="Taylor J.W."/>
        </authorList>
    </citation>
    <scope>NUCLEOTIDE SEQUENCE [LARGE SCALE GENOMIC DNA]</scope>
    <source>
        <strain evidence="9">UAMH 1704</strain>
    </source>
</reference>
<dbReference type="EMBL" id="CH476615">
    <property type="protein sequence ID" value="EEP76328.1"/>
    <property type="molecule type" value="Genomic_DNA"/>
</dbReference>
<dbReference type="SUPFAM" id="SSF81296">
    <property type="entry name" value="E set domains"/>
    <property type="match status" value="1"/>
</dbReference>
<dbReference type="InParanoid" id="C4JGI6"/>
<dbReference type="FunCoup" id="C4JGI6">
    <property type="interactions" value="64"/>
</dbReference>
<dbReference type="InterPro" id="IPR011022">
    <property type="entry name" value="Arrestin_C-like"/>
</dbReference>
<protein>
    <recommendedName>
        <fullName evidence="5">Carbon catabolite repressor D</fullName>
    </recommendedName>
</protein>
<dbReference type="FunFam" id="2.60.40.640:FF:000018">
    <property type="entry name" value="HECT-type ubiquitin ligase-interacting protein creD"/>
    <property type="match status" value="1"/>
</dbReference>
<keyword evidence="2" id="KW-0833">Ubl conjugation pathway</keyword>
<evidence type="ECO:0000259" key="7">
    <source>
        <dbReference type="SMART" id="SM01017"/>
    </source>
</evidence>
<evidence type="ECO:0000256" key="1">
    <source>
        <dbReference type="ARBA" id="ARBA00005298"/>
    </source>
</evidence>
<organism evidence="8 9">
    <name type="scientific">Uncinocarpus reesii (strain UAMH 1704)</name>
    <dbReference type="NCBI Taxonomy" id="336963"/>
    <lineage>
        <taxon>Eukaryota</taxon>
        <taxon>Fungi</taxon>
        <taxon>Dikarya</taxon>
        <taxon>Ascomycota</taxon>
        <taxon>Pezizomycotina</taxon>
        <taxon>Eurotiomycetes</taxon>
        <taxon>Eurotiomycetidae</taxon>
        <taxon>Onygenales</taxon>
        <taxon>Onygenaceae</taxon>
        <taxon>Uncinocarpus</taxon>
    </lineage>
</organism>
<dbReference type="Pfam" id="PF00339">
    <property type="entry name" value="Arrestin_N"/>
    <property type="match status" value="1"/>
</dbReference>
<comment type="similarity">
    <text evidence="1">Belongs to the arrestin family.</text>
</comment>
<evidence type="ECO:0000256" key="6">
    <source>
        <dbReference type="SAM" id="MobiDB-lite"/>
    </source>
</evidence>
<dbReference type="Pfam" id="PF02752">
    <property type="entry name" value="Arrestin_C"/>
    <property type="match status" value="1"/>
</dbReference>
<dbReference type="Gene3D" id="2.60.40.640">
    <property type="match status" value="1"/>
</dbReference>
<dbReference type="InterPro" id="IPR014756">
    <property type="entry name" value="Ig_E-set"/>
</dbReference>